<evidence type="ECO:0000256" key="6">
    <source>
        <dbReference type="ARBA" id="ARBA00023136"/>
    </source>
</evidence>
<evidence type="ECO:0000256" key="3">
    <source>
        <dbReference type="ARBA" id="ARBA00022475"/>
    </source>
</evidence>
<evidence type="ECO:0000256" key="4">
    <source>
        <dbReference type="ARBA" id="ARBA00022692"/>
    </source>
</evidence>
<feature type="transmembrane region" description="Helical" evidence="7">
    <location>
        <begin position="314"/>
        <end position="341"/>
    </location>
</feature>
<sequence length="412" mass="42641">MSSRSVRSAPPARVLPRGPGVVLFGTAGFVNALGMGFFYPFSLLFYTSLSGVPLRAVGAVLTVTALAVLPALHLVGRLVDRVGPQPVLAAAGVVRALCFLGFVAIPGLVPLAVFSFLLALATRADNAAAPLLAYRLAPEEQTSQWLALSRVVFNAGIGLGALIASVFIVDTAQGFAVLGLIYASALALTAALYFATRRVPARDRAPAGPARSRPAGPWRHRAFMRVALANALLLTAALAVETGMPVFVLDTLALPAWTVGVLFATNTALLAVLQLPLSRVLDRLRPAVVLALGGLAYAGLYAALLAAGGTPPGLRVVVLVAGVAAYTLGELAVSQAALVMLTGLPPDREKGAYLAFNQLFVGGATALSPLLVTSLLSRAPAMLWWALTALSVLTALLMLPALRPDRRPAGPE</sequence>
<dbReference type="InterPro" id="IPR036259">
    <property type="entry name" value="MFS_trans_sf"/>
</dbReference>
<dbReference type="PROSITE" id="PS50850">
    <property type="entry name" value="MFS"/>
    <property type="match status" value="1"/>
</dbReference>
<feature type="transmembrane region" description="Helical" evidence="7">
    <location>
        <begin position="52"/>
        <end position="75"/>
    </location>
</feature>
<comment type="subcellular location">
    <subcellularLocation>
        <location evidence="1">Cell membrane</location>
        <topology evidence="1">Multi-pass membrane protein</topology>
    </subcellularLocation>
</comment>
<dbReference type="InterPro" id="IPR011701">
    <property type="entry name" value="MFS"/>
</dbReference>
<feature type="transmembrane region" description="Helical" evidence="7">
    <location>
        <begin position="353"/>
        <end position="376"/>
    </location>
</feature>
<dbReference type="InterPro" id="IPR020846">
    <property type="entry name" value="MFS_dom"/>
</dbReference>
<dbReference type="InterPro" id="IPR050171">
    <property type="entry name" value="MFS_Transporters"/>
</dbReference>
<keyword evidence="4 7" id="KW-0812">Transmembrane</keyword>
<reference evidence="9 10" key="1">
    <citation type="submission" date="2023-06" db="EMBL/GenBank/DDBJ databases">
        <authorList>
            <person name="Yushchuk O."/>
            <person name="Binda E."/>
            <person name="Ruckert-Reed C."/>
            <person name="Fedorenko V."/>
            <person name="Kalinowski J."/>
            <person name="Marinelli F."/>
        </authorList>
    </citation>
    <scope>NUCLEOTIDE SEQUENCE [LARGE SCALE GENOMIC DNA]</scope>
    <source>
        <strain evidence="9 10">NRRL 3884</strain>
    </source>
</reference>
<dbReference type="Pfam" id="PF07690">
    <property type="entry name" value="MFS_1"/>
    <property type="match status" value="1"/>
</dbReference>
<dbReference type="RefSeq" id="WP_284921265.1">
    <property type="nucleotide sequence ID" value="NZ_CP126980.1"/>
</dbReference>
<feature type="domain" description="Major facilitator superfamily (MFS) profile" evidence="8">
    <location>
        <begin position="20"/>
        <end position="403"/>
    </location>
</feature>
<dbReference type="PANTHER" id="PTHR23517:SF2">
    <property type="entry name" value="MULTIDRUG RESISTANCE PROTEIN MDTH"/>
    <property type="match status" value="1"/>
</dbReference>
<dbReference type="EMBL" id="CP126980">
    <property type="protein sequence ID" value="WIM99826.1"/>
    <property type="molecule type" value="Genomic_DNA"/>
</dbReference>
<organism evidence="9 10">
    <name type="scientific">Actinoplanes oblitus</name>
    <dbReference type="NCBI Taxonomy" id="3040509"/>
    <lineage>
        <taxon>Bacteria</taxon>
        <taxon>Bacillati</taxon>
        <taxon>Actinomycetota</taxon>
        <taxon>Actinomycetes</taxon>
        <taxon>Micromonosporales</taxon>
        <taxon>Micromonosporaceae</taxon>
        <taxon>Actinoplanes</taxon>
    </lineage>
</organism>
<feature type="transmembrane region" description="Helical" evidence="7">
    <location>
        <begin position="382"/>
        <end position="402"/>
    </location>
</feature>
<feature type="transmembrane region" description="Helical" evidence="7">
    <location>
        <begin position="175"/>
        <end position="195"/>
    </location>
</feature>
<evidence type="ECO:0000256" key="2">
    <source>
        <dbReference type="ARBA" id="ARBA00022448"/>
    </source>
</evidence>
<keyword evidence="3" id="KW-1003">Cell membrane</keyword>
<feature type="transmembrane region" description="Helical" evidence="7">
    <location>
        <begin position="252"/>
        <end position="275"/>
    </location>
</feature>
<evidence type="ECO:0000259" key="8">
    <source>
        <dbReference type="PROSITE" id="PS50850"/>
    </source>
</evidence>
<feature type="transmembrane region" description="Helical" evidence="7">
    <location>
        <begin position="21"/>
        <end position="46"/>
    </location>
</feature>
<keyword evidence="2" id="KW-0813">Transport</keyword>
<feature type="transmembrane region" description="Helical" evidence="7">
    <location>
        <begin position="287"/>
        <end position="308"/>
    </location>
</feature>
<gene>
    <name evidence="9" type="ORF">ACTOB_003491</name>
</gene>
<proteinExistence type="predicted"/>
<dbReference type="Gene3D" id="1.20.1250.20">
    <property type="entry name" value="MFS general substrate transporter like domains"/>
    <property type="match status" value="2"/>
</dbReference>
<name>A0ABY8WS48_9ACTN</name>
<evidence type="ECO:0000313" key="10">
    <source>
        <dbReference type="Proteomes" id="UP001240150"/>
    </source>
</evidence>
<dbReference type="Proteomes" id="UP001240150">
    <property type="component" value="Chromosome"/>
</dbReference>
<evidence type="ECO:0000256" key="5">
    <source>
        <dbReference type="ARBA" id="ARBA00022989"/>
    </source>
</evidence>
<keyword evidence="5 7" id="KW-1133">Transmembrane helix</keyword>
<feature type="transmembrane region" description="Helical" evidence="7">
    <location>
        <begin position="145"/>
        <end position="169"/>
    </location>
</feature>
<feature type="transmembrane region" description="Helical" evidence="7">
    <location>
        <begin position="222"/>
        <end position="240"/>
    </location>
</feature>
<keyword evidence="6 7" id="KW-0472">Membrane</keyword>
<protein>
    <submittedName>
        <fullName evidence="9">MFS transporter</fullName>
    </submittedName>
</protein>
<evidence type="ECO:0000313" key="9">
    <source>
        <dbReference type="EMBL" id="WIM99826.1"/>
    </source>
</evidence>
<evidence type="ECO:0000256" key="7">
    <source>
        <dbReference type="SAM" id="Phobius"/>
    </source>
</evidence>
<dbReference type="SUPFAM" id="SSF103473">
    <property type="entry name" value="MFS general substrate transporter"/>
    <property type="match status" value="1"/>
</dbReference>
<keyword evidence="10" id="KW-1185">Reference proteome</keyword>
<evidence type="ECO:0000256" key="1">
    <source>
        <dbReference type="ARBA" id="ARBA00004651"/>
    </source>
</evidence>
<dbReference type="PANTHER" id="PTHR23517">
    <property type="entry name" value="RESISTANCE PROTEIN MDTM, PUTATIVE-RELATED-RELATED"/>
    <property type="match status" value="1"/>
</dbReference>
<accession>A0ABY8WS48</accession>